<evidence type="ECO:0000256" key="2">
    <source>
        <dbReference type="ARBA" id="ARBA00010992"/>
    </source>
</evidence>
<feature type="transmembrane region" description="Helical" evidence="7">
    <location>
        <begin position="192"/>
        <end position="213"/>
    </location>
</feature>
<keyword evidence="10" id="KW-1185">Reference proteome</keyword>
<evidence type="ECO:0000256" key="7">
    <source>
        <dbReference type="SAM" id="Phobius"/>
    </source>
</evidence>
<keyword evidence="6 7" id="KW-0472">Membrane</keyword>
<dbReference type="RefSeq" id="WP_250339833.1">
    <property type="nucleotide sequence ID" value="NZ_CP063231.1"/>
</dbReference>
<gene>
    <name evidence="9" type="ORF">IM816_03590</name>
</gene>
<protein>
    <submittedName>
        <fullName evidence="9">MFS transporter</fullName>
    </submittedName>
</protein>
<feature type="transmembrane region" description="Helical" evidence="7">
    <location>
        <begin position="437"/>
        <end position="458"/>
    </location>
</feature>
<evidence type="ECO:0000256" key="6">
    <source>
        <dbReference type="ARBA" id="ARBA00023136"/>
    </source>
</evidence>
<feature type="transmembrane region" description="Helical" evidence="7">
    <location>
        <begin position="166"/>
        <end position="186"/>
    </location>
</feature>
<keyword evidence="5 7" id="KW-1133">Transmembrane helix</keyword>
<dbReference type="SUPFAM" id="SSF103473">
    <property type="entry name" value="MFS general substrate transporter"/>
    <property type="match status" value="1"/>
</dbReference>
<feature type="transmembrane region" description="Helical" evidence="7">
    <location>
        <begin position="68"/>
        <end position="88"/>
    </location>
</feature>
<organism evidence="9 10">
    <name type="scientific">Luteibacter flocculans</name>
    <dbReference type="NCBI Taxonomy" id="2780091"/>
    <lineage>
        <taxon>Bacteria</taxon>
        <taxon>Pseudomonadati</taxon>
        <taxon>Pseudomonadota</taxon>
        <taxon>Gammaproteobacteria</taxon>
        <taxon>Lysobacterales</taxon>
        <taxon>Rhodanobacteraceae</taxon>
        <taxon>Luteibacter</taxon>
    </lineage>
</organism>
<feature type="transmembrane region" description="Helical" evidence="7">
    <location>
        <begin position="403"/>
        <end position="425"/>
    </location>
</feature>
<dbReference type="PANTHER" id="PTHR23511">
    <property type="entry name" value="SYNAPTIC VESICLE GLYCOPROTEIN 2"/>
    <property type="match status" value="1"/>
</dbReference>
<dbReference type="InterPro" id="IPR036259">
    <property type="entry name" value="MFS_trans_sf"/>
</dbReference>
<dbReference type="Proteomes" id="UP001056681">
    <property type="component" value="Chromosome"/>
</dbReference>
<dbReference type="InterPro" id="IPR020846">
    <property type="entry name" value="MFS_dom"/>
</dbReference>
<accession>A0ABY4T3F7</accession>
<feature type="transmembrane region" description="Helical" evidence="7">
    <location>
        <begin position="100"/>
        <end position="119"/>
    </location>
</feature>
<feature type="transmembrane region" description="Helical" evidence="7">
    <location>
        <begin position="277"/>
        <end position="300"/>
    </location>
</feature>
<feature type="transmembrane region" description="Helical" evidence="7">
    <location>
        <begin position="373"/>
        <end position="391"/>
    </location>
</feature>
<dbReference type="Pfam" id="PF00083">
    <property type="entry name" value="Sugar_tr"/>
    <property type="match status" value="1"/>
</dbReference>
<comment type="similarity">
    <text evidence="2">Belongs to the major facilitator superfamily. Sugar transporter (TC 2.A.1.1) family.</text>
</comment>
<dbReference type="PROSITE" id="PS50850">
    <property type="entry name" value="MFS"/>
    <property type="match status" value="1"/>
</dbReference>
<keyword evidence="3" id="KW-0813">Transport</keyword>
<dbReference type="Gene3D" id="1.20.1250.20">
    <property type="entry name" value="MFS general substrate transporter like domains"/>
    <property type="match status" value="1"/>
</dbReference>
<dbReference type="InterPro" id="IPR005828">
    <property type="entry name" value="MFS_sugar_transport-like"/>
</dbReference>
<evidence type="ECO:0000256" key="3">
    <source>
        <dbReference type="ARBA" id="ARBA00022448"/>
    </source>
</evidence>
<feature type="transmembrane region" description="Helical" evidence="7">
    <location>
        <begin position="312"/>
        <end position="330"/>
    </location>
</feature>
<evidence type="ECO:0000256" key="1">
    <source>
        <dbReference type="ARBA" id="ARBA00004141"/>
    </source>
</evidence>
<reference evidence="9" key="1">
    <citation type="submission" date="2020-10" db="EMBL/GenBank/DDBJ databases">
        <title>Whole-genome sequence of Luteibacter sp. EIF3.</title>
        <authorList>
            <person name="Friedrich I."/>
            <person name="Hertel R."/>
            <person name="Daniel R."/>
        </authorList>
    </citation>
    <scope>NUCLEOTIDE SEQUENCE</scope>
    <source>
        <strain evidence="9">EIF3</strain>
    </source>
</reference>
<evidence type="ECO:0000313" key="9">
    <source>
        <dbReference type="EMBL" id="URL59210.1"/>
    </source>
</evidence>
<dbReference type="CDD" id="cd17316">
    <property type="entry name" value="MFS_SV2_like"/>
    <property type="match status" value="1"/>
</dbReference>
<name>A0ABY4T3F7_9GAMM</name>
<evidence type="ECO:0000313" key="10">
    <source>
        <dbReference type="Proteomes" id="UP001056681"/>
    </source>
</evidence>
<comment type="subcellular location">
    <subcellularLocation>
        <location evidence="1">Membrane</location>
        <topology evidence="1">Multi-pass membrane protein</topology>
    </subcellularLocation>
</comment>
<feature type="transmembrane region" description="Helical" evidence="7">
    <location>
        <begin position="125"/>
        <end position="146"/>
    </location>
</feature>
<keyword evidence="4 7" id="KW-0812">Transmembrane</keyword>
<dbReference type="EMBL" id="CP063231">
    <property type="protein sequence ID" value="URL59210.1"/>
    <property type="molecule type" value="Genomic_DNA"/>
</dbReference>
<feature type="transmembrane region" description="Helical" evidence="7">
    <location>
        <begin position="342"/>
        <end position="361"/>
    </location>
</feature>
<sequence length="479" mass="50986">MDSPAGITHDIVETDVPARLDRLHWGRFHTLVATALGITWVLDGLEVTITGSIAGALKSSPVLRLSDMQVGLAGSLYLVGAVVGALFFGWLTDRLGRKKLFTVTLGLYLTATAATAFSPDFITFAIFRLLTGAGIGGEYAAINSAIQELIPARYRGHTDLVINGSFWLGAAAGALGSVVLLDSGWVAPELGWRLTFGLGAALGLGILVLRRWIPESPRWLMLHGRVGEAEAVVAEIERRVGAAPPATPLQRLRLRPRGITLTDVATTLLRTYPRRTLLGLVLMATQAFFYNAIFFTYALVLGRFYGVADAEVGLYLLPFAAGNFLGPLLLGRRFDSLGRRPMIALTYAASGLLLFVTAWLFVHGHLDARSQTVAWSVVFFFASAAASSAYLTVSESFPLELRALAIALFYAFGTALGGVAGPWLFGTLIGTGERAAIGWGYVFGASLMLVGAAAALWLGVAAERRSLEDVAAPLGSVGD</sequence>
<proteinExistence type="inferred from homology"/>
<feature type="domain" description="Major facilitator superfamily (MFS) profile" evidence="8">
    <location>
        <begin position="32"/>
        <end position="463"/>
    </location>
</feature>
<evidence type="ECO:0000256" key="4">
    <source>
        <dbReference type="ARBA" id="ARBA00022692"/>
    </source>
</evidence>
<evidence type="ECO:0000259" key="8">
    <source>
        <dbReference type="PROSITE" id="PS50850"/>
    </source>
</evidence>
<evidence type="ECO:0000256" key="5">
    <source>
        <dbReference type="ARBA" id="ARBA00022989"/>
    </source>
</evidence>